<keyword evidence="2" id="KW-1185">Reference proteome</keyword>
<protein>
    <submittedName>
        <fullName evidence="1">Uncharacterized protein</fullName>
    </submittedName>
</protein>
<dbReference type="AlphaFoldDB" id="A0A017TBW2"/>
<dbReference type="InterPro" id="IPR049918">
    <property type="entry name" value="HxsD-rel"/>
</dbReference>
<reference evidence="1 2" key="1">
    <citation type="submission" date="2013-05" db="EMBL/GenBank/DDBJ databases">
        <title>Genome assembly of Chondromyces apiculatus DSM 436.</title>
        <authorList>
            <person name="Sharma G."/>
            <person name="Khatri I."/>
            <person name="Kaur C."/>
            <person name="Mayilraj S."/>
            <person name="Subramanian S."/>
        </authorList>
    </citation>
    <scope>NUCLEOTIDE SEQUENCE [LARGE SCALE GENOMIC DNA]</scope>
    <source>
        <strain evidence="1 2">DSM 436</strain>
    </source>
</reference>
<evidence type="ECO:0000313" key="1">
    <source>
        <dbReference type="EMBL" id="EYF06310.1"/>
    </source>
</evidence>
<dbReference type="EMBL" id="ASRX01000017">
    <property type="protein sequence ID" value="EYF06310.1"/>
    <property type="molecule type" value="Genomic_DNA"/>
</dbReference>
<name>A0A017TBW2_9BACT</name>
<gene>
    <name evidence="1" type="ORF">CAP_2188</name>
</gene>
<organism evidence="1 2">
    <name type="scientific">Chondromyces apiculatus DSM 436</name>
    <dbReference type="NCBI Taxonomy" id="1192034"/>
    <lineage>
        <taxon>Bacteria</taxon>
        <taxon>Pseudomonadati</taxon>
        <taxon>Myxococcota</taxon>
        <taxon>Polyangia</taxon>
        <taxon>Polyangiales</taxon>
        <taxon>Polyangiaceae</taxon>
        <taxon>Chondromyces</taxon>
    </lineage>
</organism>
<dbReference type="STRING" id="1192034.CAP_2188"/>
<proteinExistence type="predicted"/>
<comment type="caution">
    <text evidence="1">The sequence shown here is derived from an EMBL/GenBank/DDBJ whole genome shotgun (WGS) entry which is preliminary data.</text>
</comment>
<dbReference type="NCBIfam" id="NF038315">
    <property type="entry name" value="HxsD_rel"/>
    <property type="match status" value="1"/>
</dbReference>
<sequence>MIEVRFHEDLYDGFAVDEAVKAYGDFLSAELAREEQAWIVRFTPAPHAIEEGIDAWTLASELANYALGKTIERSRMPEDALALASGGEEA</sequence>
<accession>A0A017TBW2</accession>
<evidence type="ECO:0000313" key="2">
    <source>
        <dbReference type="Proteomes" id="UP000019678"/>
    </source>
</evidence>
<dbReference type="Proteomes" id="UP000019678">
    <property type="component" value="Unassembled WGS sequence"/>
</dbReference>
<dbReference type="RefSeq" id="WP_044240476.1">
    <property type="nucleotide sequence ID" value="NZ_ASRX01000017.1"/>
</dbReference>